<dbReference type="NCBIfam" id="NF002204">
    <property type="entry name" value="PRK01077.1"/>
    <property type="match status" value="1"/>
</dbReference>
<dbReference type="GO" id="GO:0009236">
    <property type="term" value="P:cobalamin biosynthetic process"/>
    <property type="evidence" value="ECO:0007669"/>
    <property type="project" value="UniProtKB-UniRule"/>
</dbReference>
<dbReference type="NCBIfam" id="TIGR00379">
    <property type="entry name" value="cobB"/>
    <property type="match status" value="1"/>
</dbReference>
<dbReference type="InterPro" id="IPR011698">
    <property type="entry name" value="GATase_3"/>
</dbReference>
<proteinExistence type="inferred from homology"/>
<dbReference type="InterPro" id="IPR004484">
    <property type="entry name" value="CbiA/CobB_synth"/>
</dbReference>
<dbReference type="EC" id="6.3.5.9" evidence="9"/>
<evidence type="ECO:0000256" key="7">
    <source>
        <dbReference type="ARBA" id="ARBA00022842"/>
    </source>
</evidence>
<protein>
    <recommendedName>
        <fullName evidence="9">Hydrogenobyrinate a,c-diamide synthase</fullName>
        <ecNumber evidence="9">6.3.5.9</ecNumber>
    </recommendedName>
    <alternativeName>
        <fullName evidence="9">Hydrogenobyrinic acid a,c-diamide synthase</fullName>
    </alternativeName>
</protein>
<feature type="domain" description="CobB/CobQ-like glutamine amidotransferase" evidence="11">
    <location>
        <begin position="240"/>
        <end position="423"/>
    </location>
</feature>
<comment type="catalytic activity">
    <reaction evidence="9">
        <text>hydrogenobyrinate + 2 L-glutamine + 2 ATP + 2 H2O = hydrogenobyrinate a,c-diamide + 2 L-glutamate + 2 ADP + 2 phosphate + 2 H(+)</text>
        <dbReference type="Rhea" id="RHEA:12544"/>
        <dbReference type="ChEBI" id="CHEBI:15377"/>
        <dbReference type="ChEBI" id="CHEBI:15378"/>
        <dbReference type="ChEBI" id="CHEBI:29985"/>
        <dbReference type="ChEBI" id="CHEBI:30616"/>
        <dbReference type="ChEBI" id="CHEBI:43474"/>
        <dbReference type="ChEBI" id="CHEBI:58359"/>
        <dbReference type="ChEBI" id="CHEBI:77873"/>
        <dbReference type="ChEBI" id="CHEBI:77874"/>
        <dbReference type="ChEBI" id="CHEBI:456216"/>
        <dbReference type="EC" id="6.3.5.9"/>
    </reaction>
</comment>
<evidence type="ECO:0000256" key="8">
    <source>
        <dbReference type="ARBA" id="ARBA00022962"/>
    </source>
</evidence>
<evidence type="ECO:0000256" key="4">
    <source>
        <dbReference type="ARBA" id="ARBA00022598"/>
    </source>
</evidence>
<reference evidence="12 13" key="1">
    <citation type="submission" date="2018-05" db="EMBL/GenBank/DDBJ databases">
        <title>Acuticoccus sediminis sp. nov., isolated from deep-sea sediment of Indian Ocean.</title>
        <authorList>
            <person name="Liu X."/>
            <person name="Lai Q."/>
            <person name="Du Y."/>
            <person name="Sun F."/>
            <person name="Zhang X."/>
            <person name="Wang S."/>
            <person name="Shao Z."/>
        </authorList>
    </citation>
    <scope>NUCLEOTIDE SEQUENCE [LARGE SCALE GENOMIC DNA]</scope>
    <source>
        <strain evidence="12 13">PTG4-2</strain>
    </source>
</reference>
<evidence type="ECO:0000256" key="3">
    <source>
        <dbReference type="ARBA" id="ARBA00022573"/>
    </source>
</evidence>
<keyword evidence="4 9" id="KW-0436">Ligase</keyword>
<keyword evidence="5 9" id="KW-0547">Nucleotide-binding</keyword>
<dbReference type="SUPFAM" id="SSF52540">
    <property type="entry name" value="P-loop containing nucleoside triphosphate hydrolases"/>
    <property type="match status" value="1"/>
</dbReference>
<evidence type="ECO:0000259" key="10">
    <source>
        <dbReference type="Pfam" id="PF01656"/>
    </source>
</evidence>
<dbReference type="AlphaFoldDB" id="A0A8B2NYE8"/>
<dbReference type="PROSITE" id="PS51274">
    <property type="entry name" value="GATASE_COBBQ"/>
    <property type="match status" value="1"/>
</dbReference>
<dbReference type="Proteomes" id="UP000249590">
    <property type="component" value="Unassembled WGS sequence"/>
</dbReference>
<feature type="domain" description="CobQ/CobB/MinD/ParA nucleotide binding" evidence="10">
    <location>
        <begin position="9"/>
        <end position="185"/>
    </location>
</feature>
<dbReference type="UniPathway" id="UPA00148">
    <property type="reaction ID" value="UER00220"/>
</dbReference>
<dbReference type="Pfam" id="PF01656">
    <property type="entry name" value="CbiA"/>
    <property type="match status" value="1"/>
</dbReference>
<dbReference type="InterPro" id="IPR027417">
    <property type="entry name" value="P-loop_NTPase"/>
</dbReference>
<comment type="pathway">
    <text evidence="9">Cofactor biosynthesis; adenosylcobalamin biosynthesis; cob(II)yrinate a,c-diamide from precorrin-2 (aerobic route): step 9/10.</text>
</comment>
<organism evidence="12 13">
    <name type="scientific">Acuticoccus sediminis</name>
    <dbReference type="NCBI Taxonomy" id="2184697"/>
    <lineage>
        <taxon>Bacteria</taxon>
        <taxon>Pseudomonadati</taxon>
        <taxon>Pseudomonadota</taxon>
        <taxon>Alphaproteobacteria</taxon>
        <taxon>Hyphomicrobiales</taxon>
        <taxon>Amorphaceae</taxon>
        <taxon>Acuticoccus</taxon>
    </lineage>
</organism>
<keyword evidence="7 9" id="KW-0460">Magnesium</keyword>
<keyword evidence="8 9" id="KW-0315">Glutamine amidotransferase</keyword>
<evidence type="ECO:0000256" key="5">
    <source>
        <dbReference type="ARBA" id="ARBA00022741"/>
    </source>
</evidence>
<dbReference type="Pfam" id="PF07685">
    <property type="entry name" value="GATase_3"/>
    <property type="match status" value="1"/>
</dbReference>
<evidence type="ECO:0000256" key="6">
    <source>
        <dbReference type="ARBA" id="ARBA00022840"/>
    </source>
</evidence>
<dbReference type="OrthoDB" id="9764035at2"/>
<dbReference type="EMBL" id="QHHQ01000001">
    <property type="protein sequence ID" value="RAI04403.1"/>
    <property type="molecule type" value="Genomic_DNA"/>
</dbReference>
<evidence type="ECO:0000259" key="11">
    <source>
        <dbReference type="Pfam" id="PF07685"/>
    </source>
</evidence>
<evidence type="ECO:0000313" key="13">
    <source>
        <dbReference type="Proteomes" id="UP000249590"/>
    </source>
</evidence>
<keyword evidence="13" id="KW-1185">Reference proteome</keyword>
<dbReference type="PANTHER" id="PTHR43873:SF1">
    <property type="entry name" value="COBYRINATE A,C-DIAMIDE SYNTHASE"/>
    <property type="match status" value="1"/>
</dbReference>
<keyword evidence="3 9" id="KW-0169">Cobalamin biosynthesis</keyword>
<evidence type="ECO:0000313" key="12">
    <source>
        <dbReference type="EMBL" id="RAI04403.1"/>
    </source>
</evidence>
<comment type="domain">
    <text evidence="9">Comprises of two domains. The C-terminal domain contains the binding site for glutamine and catalyzes the hydrolysis of this substrate to glutamate and ammonia. The N-terminal domain is anticipated to bind ATP and hydrogenobyrinate and catalyzes the ultimate synthesis of the diamide product. The ammonia produced via the glutaminase domain is probably translocated to the adjacent domain via a molecular tunnel, where it reacts with an activated intermediate.</text>
</comment>
<gene>
    <name evidence="9" type="primary">cobB</name>
    <name evidence="12" type="ORF">DLJ53_08180</name>
</gene>
<accession>A0A8B2NYE8</accession>
<evidence type="ECO:0000256" key="9">
    <source>
        <dbReference type="HAMAP-Rule" id="MF_00027"/>
    </source>
</evidence>
<feature type="active site" description="Nucleophile" evidence="9">
    <location>
        <position position="323"/>
    </location>
</feature>
<dbReference type="InterPro" id="IPR002586">
    <property type="entry name" value="CobQ/CobB/MinD/ParA_Nub-bd_dom"/>
</dbReference>
<dbReference type="GO" id="GO:0043802">
    <property type="term" value="F:hydrogenobyrinic acid a,c-diamide synthase (glutamine-hydrolysing) activity"/>
    <property type="evidence" value="ECO:0007669"/>
    <property type="project" value="UniProtKB-UniRule"/>
</dbReference>
<sequence length="426" mass="44197">MSGRLVKFIVAAPQSGSGKTVVTTGLIAALVARGHSVHPAKVGPDYIDTAFLAAAAGRPALNLDLWAMRPTLVAALANHDSLVVEGVMGLFDGPSGGVGSTADVARLLALPIILVVDASRQSQSIAALVHGFATFDKTVKIAGVILTRVGSVKHARMLREALSATEIPCLGTIPRDERLSFPSRHLGLYQAGEYADITSRIDTIGRIIAGTVDIAAIEALDGPPRAAPALPEPLPPPGQRIAIASDQAFSFTYTHILDGWRSKGATLHPFSPLGDEAPDDSADAIVLPGGYPELHAGRLAAGTRWKAGVAGAAARGALVIGECGGYMALGETLVDAEGTPHAMAGLLPITTSFADPHRTLGYRELKHDSGLLPARTLRGHEFHYATVEKEGPPLFEASDADGKSLGAIGTRLGTVCGSFAHVIDQV</sequence>
<dbReference type="SUPFAM" id="SSF52317">
    <property type="entry name" value="Class I glutamine amidotransferase-like"/>
    <property type="match status" value="1"/>
</dbReference>
<dbReference type="GO" id="GO:0005524">
    <property type="term" value="F:ATP binding"/>
    <property type="evidence" value="ECO:0007669"/>
    <property type="project" value="UniProtKB-UniRule"/>
</dbReference>
<comment type="similarity">
    <text evidence="9">Belongs to the CobB/CbiA family.</text>
</comment>
<dbReference type="GO" id="GO:0042242">
    <property type="term" value="F:cobyrinic acid a,c-diamide synthase activity"/>
    <property type="evidence" value="ECO:0007669"/>
    <property type="project" value="InterPro"/>
</dbReference>
<dbReference type="PANTHER" id="PTHR43873">
    <property type="entry name" value="COBYRINATE A,C-DIAMIDE SYNTHASE"/>
    <property type="match status" value="1"/>
</dbReference>
<dbReference type="Gene3D" id="3.40.50.880">
    <property type="match status" value="1"/>
</dbReference>
<comment type="function">
    <text evidence="9">Catalyzes the ATP-dependent amidation of the two carboxylate groups at positions a and c of hydrogenobyrinate, using either L-glutamine or ammonia as the nitrogen source.</text>
</comment>
<comment type="cofactor">
    <cofactor evidence="1 9">
        <name>Mg(2+)</name>
        <dbReference type="ChEBI" id="CHEBI:18420"/>
    </cofactor>
</comment>
<keyword evidence="6 9" id="KW-0067">ATP-binding</keyword>
<dbReference type="Gene3D" id="3.40.50.300">
    <property type="entry name" value="P-loop containing nucleotide triphosphate hydrolases"/>
    <property type="match status" value="1"/>
</dbReference>
<dbReference type="CDD" id="cd05388">
    <property type="entry name" value="CobB_N"/>
    <property type="match status" value="1"/>
</dbReference>
<dbReference type="HAMAP" id="MF_00027">
    <property type="entry name" value="CobB_CbiA"/>
    <property type="match status" value="1"/>
</dbReference>
<feature type="site" description="Increases nucleophilicity of active site Cys" evidence="9">
    <location>
        <position position="421"/>
    </location>
</feature>
<comment type="miscellaneous">
    <text evidence="9">The a and c carboxylates of hydrogenobyrinate are activated for nucleophilic attack via formation of a phosphorylated intermediate by ATP. CobB catalyzes first the amidation of the c-carboxylate, and then that of the a-carboxylate.</text>
</comment>
<comment type="caution">
    <text evidence="12">The sequence shown here is derived from an EMBL/GenBank/DDBJ whole genome shotgun (WGS) entry which is preliminary data.</text>
</comment>
<name>A0A8B2NYE8_9HYPH</name>
<evidence type="ECO:0000256" key="1">
    <source>
        <dbReference type="ARBA" id="ARBA00001946"/>
    </source>
</evidence>
<comment type="similarity">
    <text evidence="2">Belongs to the CobB/CobQ family. CobQ subfamily.</text>
</comment>
<evidence type="ECO:0000256" key="2">
    <source>
        <dbReference type="ARBA" id="ARBA00006205"/>
    </source>
</evidence>
<dbReference type="InterPro" id="IPR029062">
    <property type="entry name" value="Class_I_gatase-like"/>
</dbReference>